<keyword evidence="6" id="KW-0234">DNA repair</keyword>
<reference evidence="11" key="1">
    <citation type="journal article" date="2020" name="Nature">
        <title>Giant virus diversity and host interactions through global metagenomics.</title>
        <authorList>
            <person name="Schulz F."/>
            <person name="Roux S."/>
            <person name="Paez-Espino D."/>
            <person name="Jungbluth S."/>
            <person name="Walsh D.A."/>
            <person name="Denef V.J."/>
            <person name="McMahon K.D."/>
            <person name="Konstantinidis K.T."/>
            <person name="Eloe-Fadrosh E.A."/>
            <person name="Kyrpides N.C."/>
            <person name="Woyke T."/>
        </authorList>
    </citation>
    <scope>NUCLEOTIDE SEQUENCE</scope>
    <source>
        <strain evidence="11">GVMAG-S-1101164-72</strain>
    </source>
</reference>
<accession>A0A6C0ARI8</accession>
<dbReference type="InterPro" id="IPR012310">
    <property type="entry name" value="DNA_ligase_ATP-dep_cent"/>
</dbReference>
<comment type="function">
    <text evidence="8">Very low-fidelity DNA ligase that seals nicks in double-stranded DNA during DNA repair. Together with the viral repair DNA polymerase X, fills the single nucleotide gaps generated by the AP endonuclease. It is not essential for viral replication and recombination. Displays a very low adenylation activity towards DNA with 3'-dideoxy- or 3'-amino-terminated nicks compared to regular nick DNA.</text>
</comment>
<keyword evidence="3" id="KW-0235">DNA replication</keyword>
<comment type="subcellular location">
    <subcellularLocation>
        <location evidence="1">Virion</location>
    </subcellularLocation>
</comment>
<dbReference type="GO" id="GO:0006260">
    <property type="term" value="P:DNA replication"/>
    <property type="evidence" value="ECO:0007669"/>
    <property type="project" value="UniProtKB-KW"/>
</dbReference>
<evidence type="ECO:0000256" key="1">
    <source>
        <dbReference type="ARBA" id="ARBA00004328"/>
    </source>
</evidence>
<dbReference type="InterPro" id="IPR016059">
    <property type="entry name" value="DNA_ligase_ATP-dep_CS"/>
</dbReference>
<dbReference type="GO" id="GO:0006310">
    <property type="term" value="P:DNA recombination"/>
    <property type="evidence" value="ECO:0007669"/>
    <property type="project" value="InterPro"/>
</dbReference>
<dbReference type="InterPro" id="IPR012340">
    <property type="entry name" value="NA-bd_OB-fold"/>
</dbReference>
<dbReference type="AlphaFoldDB" id="A0A6C0ARI8"/>
<dbReference type="GO" id="GO:0005524">
    <property type="term" value="F:ATP binding"/>
    <property type="evidence" value="ECO:0007669"/>
    <property type="project" value="InterPro"/>
</dbReference>
<dbReference type="EMBL" id="MN740760">
    <property type="protein sequence ID" value="QHS81885.1"/>
    <property type="molecule type" value="Genomic_DNA"/>
</dbReference>
<feature type="compositionally biased region" description="Low complexity" evidence="9">
    <location>
        <begin position="97"/>
        <end position="120"/>
    </location>
</feature>
<dbReference type="Gene3D" id="2.40.50.140">
    <property type="entry name" value="Nucleic acid-binding proteins"/>
    <property type="match status" value="1"/>
</dbReference>
<evidence type="ECO:0000256" key="3">
    <source>
        <dbReference type="ARBA" id="ARBA00022705"/>
    </source>
</evidence>
<dbReference type="Gene3D" id="3.30.470.30">
    <property type="entry name" value="DNA ligase/mRNA capping enzyme"/>
    <property type="match status" value="1"/>
</dbReference>
<dbReference type="SUPFAM" id="SSF56091">
    <property type="entry name" value="DNA ligase/mRNA capping enzyme, catalytic domain"/>
    <property type="match status" value="1"/>
</dbReference>
<evidence type="ECO:0000259" key="10">
    <source>
        <dbReference type="PROSITE" id="PS50160"/>
    </source>
</evidence>
<feature type="region of interest" description="Disordered" evidence="9">
    <location>
        <begin position="90"/>
        <end position="120"/>
    </location>
</feature>
<dbReference type="PROSITE" id="PS50160">
    <property type="entry name" value="DNA_LIGASE_A3"/>
    <property type="match status" value="1"/>
</dbReference>
<dbReference type="InterPro" id="IPR029319">
    <property type="entry name" value="DNA_ligase_OB"/>
</dbReference>
<evidence type="ECO:0000256" key="7">
    <source>
        <dbReference type="ARBA" id="ARBA00032896"/>
    </source>
</evidence>
<keyword evidence="5" id="KW-0946">Virion</keyword>
<dbReference type="Pfam" id="PF01068">
    <property type="entry name" value="DNA_ligase_A_M"/>
    <property type="match status" value="1"/>
</dbReference>
<feature type="domain" description="ATP-dependent DNA ligase family profile" evidence="10">
    <location>
        <begin position="258"/>
        <end position="334"/>
    </location>
</feature>
<dbReference type="GO" id="GO:0006281">
    <property type="term" value="P:DNA repair"/>
    <property type="evidence" value="ECO:0007669"/>
    <property type="project" value="UniProtKB-KW"/>
</dbReference>
<evidence type="ECO:0000256" key="9">
    <source>
        <dbReference type="SAM" id="MobiDB-lite"/>
    </source>
</evidence>
<dbReference type="InterPro" id="IPR050326">
    <property type="entry name" value="NAD_dep_DNA_ligaseB"/>
</dbReference>
<evidence type="ECO:0000313" key="11">
    <source>
        <dbReference type="EMBL" id="QHS81885.1"/>
    </source>
</evidence>
<sequence length="420" mass="46522">MATFPPLINETAGGKTMLWSIKVTKTKEGYGRIEVERGQEGGKVIHEEKIVTEGKNIGKKNETSPLEQAILEARSTMSKKLSAGYVEAKARGGAGGPSLSAAASVRAEPTASSSESASAKASAMSTAESIAPSRAAAIDTEVPLPMLAERFQDRGSKIKYPAFVQPKFDGTRTVAICGVKGSSPCLFSRTRKAYPHLEHIQEVVRQLPKGLILDGELYTNEYNFQEIVGTVKKKTLTKEDALKHGHIQLHVYDIIIEDIPFEKRWEMLQAIFERFKDKIGTVLQLCKTEVVSNPEEVVEKHDEYVEEGYEGIMIRNAAGLYKVGGRSNDLQKLKTFMDAEYEIVGFYEGDGAEKGCVMWRCKTADGKVFGCRPKGTHEERAELFKHGSEYIGKMLTVKFQELTEDGIPRFPVGIVIRDYE</sequence>
<dbReference type="SUPFAM" id="SSF50249">
    <property type="entry name" value="Nucleic acid-binding proteins"/>
    <property type="match status" value="1"/>
</dbReference>
<evidence type="ECO:0000256" key="6">
    <source>
        <dbReference type="ARBA" id="ARBA00023204"/>
    </source>
</evidence>
<dbReference type="CDD" id="cd08041">
    <property type="entry name" value="OBF_kDNA_ligase_like"/>
    <property type="match status" value="1"/>
</dbReference>
<evidence type="ECO:0000256" key="5">
    <source>
        <dbReference type="ARBA" id="ARBA00022844"/>
    </source>
</evidence>
<keyword evidence="2" id="KW-0436">Ligase</keyword>
<name>A0A6C0ARI8_9ZZZZ</name>
<evidence type="ECO:0000256" key="8">
    <source>
        <dbReference type="ARBA" id="ARBA00046002"/>
    </source>
</evidence>
<evidence type="ECO:0000256" key="4">
    <source>
        <dbReference type="ARBA" id="ARBA00022763"/>
    </source>
</evidence>
<evidence type="ECO:0000256" key="2">
    <source>
        <dbReference type="ARBA" id="ARBA00022598"/>
    </source>
</evidence>
<dbReference type="PANTHER" id="PTHR47810:SF5">
    <property type="entry name" value="LIGASE, PUTATIVE-RELATED"/>
    <property type="match status" value="1"/>
</dbReference>
<dbReference type="PANTHER" id="PTHR47810">
    <property type="entry name" value="DNA LIGASE"/>
    <property type="match status" value="1"/>
</dbReference>
<proteinExistence type="predicted"/>
<keyword evidence="4" id="KW-0227">DNA damage</keyword>
<dbReference type="Gene3D" id="3.30.1490.70">
    <property type="match status" value="1"/>
</dbReference>
<dbReference type="PROSITE" id="PS00333">
    <property type="entry name" value="DNA_LIGASE_A2"/>
    <property type="match status" value="1"/>
</dbReference>
<dbReference type="GO" id="GO:0003910">
    <property type="term" value="F:DNA ligase (ATP) activity"/>
    <property type="evidence" value="ECO:0007669"/>
    <property type="project" value="InterPro"/>
</dbReference>
<dbReference type="Pfam" id="PF14743">
    <property type="entry name" value="DNA_ligase_OB_2"/>
    <property type="match status" value="1"/>
</dbReference>
<organism evidence="11">
    <name type="scientific">viral metagenome</name>
    <dbReference type="NCBI Taxonomy" id="1070528"/>
    <lineage>
        <taxon>unclassified sequences</taxon>
        <taxon>metagenomes</taxon>
        <taxon>organismal metagenomes</taxon>
    </lineage>
</organism>
<dbReference type="GO" id="GO:0044423">
    <property type="term" value="C:virion component"/>
    <property type="evidence" value="ECO:0007669"/>
    <property type="project" value="UniProtKB-KW"/>
</dbReference>
<protein>
    <recommendedName>
        <fullName evidence="7">Polydeoxyribonucleotide synthase [ATP]</fullName>
    </recommendedName>
</protein>